<dbReference type="Proteomes" id="UP000633219">
    <property type="component" value="Unassembled WGS sequence"/>
</dbReference>
<feature type="region of interest" description="Disordered" evidence="1">
    <location>
        <begin position="1"/>
        <end position="20"/>
    </location>
</feature>
<evidence type="ECO:0000313" key="3">
    <source>
        <dbReference type="Proteomes" id="UP000633219"/>
    </source>
</evidence>
<keyword evidence="3" id="KW-1185">Reference proteome</keyword>
<sequence>MATTETTRVTTEEAEGLRNDQAVNLADRDSYFEHLASMKADNRKLSAALRLQTSACFESWALPDYMRH</sequence>
<gene>
    <name evidence="2" type="ORF">JJB09_08220</name>
</gene>
<dbReference type="EMBL" id="JAEQNC010000004">
    <property type="protein sequence ID" value="MBL0372011.1"/>
    <property type="molecule type" value="Genomic_DNA"/>
</dbReference>
<proteinExistence type="predicted"/>
<accession>A0A936YPF5</accession>
<organism evidence="2 3">
    <name type="scientific">Rhizobium setariae</name>
    <dbReference type="NCBI Taxonomy" id="2801340"/>
    <lineage>
        <taxon>Bacteria</taxon>
        <taxon>Pseudomonadati</taxon>
        <taxon>Pseudomonadota</taxon>
        <taxon>Alphaproteobacteria</taxon>
        <taxon>Hyphomicrobiales</taxon>
        <taxon>Rhizobiaceae</taxon>
        <taxon>Rhizobium/Agrobacterium group</taxon>
        <taxon>Rhizobium</taxon>
    </lineage>
</organism>
<comment type="caution">
    <text evidence="2">The sequence shown here is derived from an EMBL/GenBank/DDBJ whole genome shotgun (WGS) entry which is preliminary data.</text>
</comment>
<reference evidence="2" key="1">
    <citation type="submission" date="2021-01" db="EMBL/GenBank/DDBJ databases">
        <title>Rhizobium sp. strain KVB221 16S ribosomal RNA gene Genome sequencing and assembly.</title>
        <authorList>
            <person name="Kang M."/>
        </authorList>
    </citation>
    <scope>NUCLEOTIDE SEQUENCE</scope>
    <source>
        <strain evidence="2">KVB221</strain>
    </source>
</reference>
<evidence type="ECO:0000313" key="2">
    <source>
        <dbReference type="EMBL" id="MBL0372011.1"/>
    </source>
</evidence>
<dbReference type="AlphaFoldDB" id="A0A936YPF5"/>
<name>A0A936YPF5_9HYPH</name>
<evidence type="ECO:0000256" key="1">
    <source>
        <dbReference type="SAM" id="MobiDB-lite"/>
    </source>
</evidence>
<protein>
    <submittedName>
        <fullName evidence="2">Uncharacterized protein</fullName>
    </submittedName>
</protein>
<dbReference type="RefSeq" id="WP_201655911.1">
    <property type="nucleotide sequence ID" value="NZ_JAEQNC010000004.1"/>
</dbReference>